<accession>F7NPW8</accession>
<dbReference type="InterPro" id="IPR014777">
    <property type="entry name" value="4pyrrole_Mease_sub1"/>
</dbReference>
<evidence type="ECO:0000256" key="1">
    <source>
        <dbReference type="ARBA" id="ARBA00004953"/>
    </source>
</evidence>
<dbReference type="UniPathway" id="UPA00148"/>
<dbReference type="EMBL" id="AFGF01000269">
    <property type="protein sequence ID" value="EGO61959.1"/>
    <property type="molecule type" value="Genomic_DNA"/>
</dbReference>
<keyword evidence="5" id="KW-0949">S-adenosyl-L-methionine</keyword>
<comment type="caution">
    <text evidence="7">The sequence shown here is derived from an EMBL/GenBank/DDBJ whole genome shotgun (WGS) entry which is preliminary data.</text>
</comment>
<comment type="pathway">
    <text evidence="1">Cofactor biosynthesis; adenosylcobalamin biosynthesis.</text>
</comment>
<evidence type="ECO:0000256" key="3">
    <source>
        <dbReference type="ARBA" id="ARBA00022603"/>
    </source>
</evidence>
<keyword evidence="8" id="KW-1185">Reference proteome</keyword>
<reference evidence="7 8" key="1">
    <citation type="journal article" date="2011" name="EMBO J.">
        <title>Structural diversity of bacterial flagellar motors.</title>
        <authorList>
            <person name="Chen S."/>
            <person name="Beeby M."/>
            <person name="Murphy G.E."/>
            <person name="Leadbetter J.R."/>
            <person name="Hendrixson D.R."/>
            <person name="Briegel A."/>
            <person name="Li Z."/>
            <person name="Shi J."/>
            <person name="Tocheva E.I."/>
            <person name="Muller A."/>
            <person name="Dobro M.J."/>
            <person name="Jensen G.J."/>
        </authorList>
    </citation>
    <scope>NUCLEOTIDE SEQUENCE [LARGE SCALE GENOMIC DNA]</scope>
    <source>
        <strain evidence="7 8">DSM 6540</strain>
    </source>
</reference>
<keyword evidence="3 7" id="KW-0489">Methyltransferase</keyword>
<dbReference type="STRING" id="1009370.ALO_20827"/>
<dbReference type="CDD" id="cd11644">
    <property type="entry name" value="Precorrin-6Y-MT"/>
    <property type="match status" value="1"/>
</dbReference>
<organism evidence="7 8">
    <name type="scientific">Acetonema longum DSM 6540</name>
    <dbReference type="NCBI Taxonomy" id="1009370"/>
    <lineage>
        <taxon>Bacteria</taxon>
        <taxon>Bacillati</taxon>
        <taxon>Bacillota</taxon>
        <taxon>Negativicutes</taxon>
        <taxon>Acetonemataceae</taxon>
        <taxon>Acetonema</taxon>
    </lineage>
</organism>
<dbReference type="Proteomes" id="UP000003240">
    <property type="component" value="Unassembled WGS sequence"/>
</dbReference>
<dbReference type="AlphaFoldDB" id="F7NPW8"/>
<evidence type="ECO:0000259" key="6">
    <source>
        <dbReference type="Pfam" id="PF00590"/>
    </source>
</evidence>
<dbReference type="eggNOG" id="COG2241">
    <property type="taxonomic scope" value="Bacteria"/>
</dbReference>
<dbReference type="Gene3D" id="3.40.1010.10">
    <property type="entry name" value="Cobalt-precorrin-4 Transmethylase, Domain 1"/>
    <property type="match status" value="1"/>
</dbReference>
<dbReference type="Gene3D" id="3.30.950.10">
    <property type="entry name" value="Methyltransferase, Cobalt-precorrin-4 Transmethylase, Domain 2"/>
    <property type="match status" value="1"/>
</dbReference>
<protein>
    <submittedName>
        <fullName evidence="7">Precorrin-6y C5,15-methyltransferase (Decarboxylating), CbiE subunit</fullName>
    </submittedName>
</protein>
<dbReference type="InterPro" id="IPR012818">
    <property type="entry name" value="CbiE"/>
</dbReference>
<gene>
    <name evidence="7" type="ORF">ALO_20827</name>
</gene>
<dbReference type="InterPro" id="IPR014776">
    <property type="entry name" value="4pyrrole_Mease_sub2"/>
</dbReference>
<dbReference type="PANTHER" id="PTHR43182">
    <property type="entry name" value="COBALT-PRECORRIN-6B C(15)-METHYLTRANSFERASE (DECARBOXYLATING)"/>
    <property type="match status" value="1"/>
</dbReference>
<dbReference type="SUPFAM" id="SSF53790">
    <property type="entry name" value="Tetrapyrrole methylase"/>
    <property type="match status" value="1"/>
</dbReference>
<dbReference type="InterPro" id="IPR050714">
    <property type="entry name" value="Cobalamin_biosynth_MTase"/>
</dbReference>
<keyword evidence="2" id="KW-0169">Cobalamin biosynthesis</keyword>
<evidence type="ECO:0000256" key="5">
    <source>
        <dbReference type="ARBA" id="ARBA00022691"/>
    </source>
</evidence>
<dbReference type="PANTHER" id="PTHR43182:SF1">
    <property type="entry name" value="COBALT-PRECORRIN-7 C(5)-METHYLTRANSFERASE"/>
    <property type="match status" value="1"/>
</dbReference>
<dbReference type="GO" id="GO:0009236">
    <property type="term" value="P:cobalamin biosynthetic process"/>
    <property type="evidence" value="ECO:0007669"/>
    <property type="project" value="UniProtKB-UniPathway"/>
</dbReference>
<keyword evidence="4 7" id="KW-0808">Transferase</keyword>
<dbReference type="InterPro" id="IPR000878">
    <property type="entry name" value="4pyrrol_Mease"/>
</dbReference>
<evidence type="ECO:0000313" key="8">
    <source>
        <dbReference type="Proteomes" id="UP000003240"/>
    </source>
</evidence>
<dbReference type="OrthoDB" id="9780707at2"/>
<dbReference type="GO" id="GO:0008276">
    <property type="term" value="F:protein methyltransferase activity"/>
    <property type="evidence" value="ECO:0007669"/>
    <property type="project" value="InterPro"/>
</dbReference>
<sequence length="209" mass="22439">MEHKVIIVGIGPGAPDYLLPAALKKIQQARVLAGGKRALATFGREDVQQIQIDGNLSEVLHGIREALPQSDVTVLVSGDPGFYSLLPAIRRSFPSEIIEVVPGISSVQVAFARIGLPWQEAYLTSVHGREVAGNPALGYIPGKILGLLTDPVHNPSFLAAHLLEQGWPQTAKVWLCENLSYDSERILALSLAEIKSVAGFESCVMVVQG</sequence>
<dbReference type="InterPro" id="IPR035996">
    <property type="entry name" value="4pyrrol_Methylase_sf"/>
</dbReference>
<dbReference type="NCBIfam" id="TIGR02467">
    <property type="entry name" value="CbiE"/>
    <property type="match status" value="1"/>
</dbReference>
<evidence type="ECO:0000256" key="4">
    <source>
        <dbReference type="ARBA" id="ARBA00022679"/>
    </source>
</evidence>
<feature type="domain" description="Tetrapyrrole methylase" evidence="6">
    <location>
        <begin position="4"/>
        <end position="194"/>
    </location>
</feature>
<evidence type="ECO:0000256" key="2">
    <source>
        <dbReference type="ARBA" id="ARBA00022573"/>
    </source>
</evidence>
<dbReference type="RefSeq" id="WP_004099716.1">
    <property type="nucleotide sequence ID" value="NZ_AFGF01000269.1"/>
</dbReference>
<dbReference type="GO" id="GO:0032259">
    <property type="term" value="P:methylation"/>
    <property type="evidence" value="ECO:0007669"/>
    <property type="project" value="UniProtKB-KW"/>
</dbReference>
<name>F7NPW8_9FIRM</name>
<evidence type="ECO:0000313" key="7">
    <source>
        <dbReference type="EMBL" id="EGO61959.1"/>
    </source>
</evidence>
<dbReference type="Pfam" id="PF00590">
    <property type="entry name" value="TP_methylase"/>
    <property type="match status" value="1"/>
</dbReference>
<proteinExistence type="predicted"/>